<dbReference type="EMBL" id="QHHQ01000011">
    <property type="protein sequence ID" value="RAH96757.1"/>
    <property type="molecule type" value="Genomic_DNA"/>
</dbReference>
<dbReference type="GO" id="GO:0003677">
    <property type="term" value="F:DNA binding"/>
    <property type="evidence" value="ECO:0007669"/>
    <property type="project" value="UniProtKB-KW"/>
</dbReference>
<dbReference type="InterPro" id="IPR036390">
    <property type="entry name" value="WH_DNA-bd_sf"/>
</dbReference>
<keyword evidence="4" id="KW-0804">Transcription</keyword>
<name>A0A8B2NL29_9HYPH</name>
<dbReference type="Proteomes" id="UP000249590">
    <property type="component" value="Unassembled WGS sequence"/>
</dbReference>
<accession>A0A8B2NL29</accession>
<evidence type="ECO:0000313" key="6">
    <source>
        <dbReference type="EMBL" id="RAH96757.1"/>
    </source>
</evidence>
<dbReference type="CDD" id="cd05466">
    <property type="entry name" value="PBP2_LTTR_substrate"/>
    <property type="match status" value="1"/>
</dbReference>
<dbReference type="Pfam" id="PF00126">
    <property type="entry name" value="HTH_1"/>
    <property type="match status" value="1"/>
</dbReference>
<dbReference type="RefSeq" id="WP_111352280.1">
    <property type="nucleotide sequence ID" value="NZ_QHHQ01000011.1"/>
</dbReference>
<dbReference type="AlphaFoldDB" id="A0A8B2NL29"/>
<dbReference type="Gene3D" id="1.10.10.10">
    <property type="entry name" value="Winged helix-like DNA-binding domain superfamily/Winged helix DNA-binding domain"/>
    <property type="match status" value="1"/>
</dbReference>
<evidence type="ECO:0000313" key="7">
    <source>
        <dbReference type="Proteomes" id="UP000249590"/>
    </source>
</evidence>
<keyword evidence="2" id="KW-0805">Transcription regulation</keyword>
<dbReference type="SUPFAM" id="SSF53850">
    <property type="entry name" value="Periplasmic binding protein-like II"/>
    <property type="match status" value="1"/>
</dbReference>
<evidence type="ECO:0000256" key="4">
    <source>
        <dbReference type="ARBA" id="ARBA00023163"/>
    </source>
</evidence>
<dbReference type="OrthoDB" id="9815174at2"/>
<evidence type="ECO:0000259" key="5">
    <source>
        <dbReference type="PROSITE" id="PS50931"/>
    </source>
</evidence>
<sequence length="306" mass="32576">MLDFRQIQNFVAVAERLNISRAAEVVHLSQPALSRQMQALEKRLGLTLFERVGNRLVLTAEGEDLLRGAVALIDQAQHLVDRSQKLQSGSVGLLRVGATSQTIARLVSPTMVRFRESYPLVDVILSEGDNDSLLEMVDTGVVHVAVAAFSNARGLAGTKLFEAALRLVVPPGHRLEGASAATIADIADEHLMLLRRGFLTRQLFDLTCASSGLRPNILLESDSAETLACLADDGHGIAVVSTSARPVRDAARTIALHNDGAPIKGDVYAVWKNNRSRPACLADFVSCLARQAAPGGPAAGAPPVGL</sequence>
<evidence type="ECO:0000256" key="3">
    <source>
        <dbReference type="ARBA" id="ARBA00023125"/>
    </source>
</evidence>
<dbReference type="Pfam" id="PF03466">
    <property type="entry name" value="LysR_substrate"/>
    <property type="match status" value="1"/>
</dbReference>
<dbReference type="GO" id="GO:0003700">
    <property type="term" value="F:DNA-binding transcription factor activity"/>
    <property type="evidence" value="ECO:0007669"/>
    <property type="project" value="InterPro"/>
</dbReference>
<dbReference type="PANTHER" id="PTHR30346:SF9">
    <property type="entry name" value="LYSR FAMILY TRANSCRIPTIONAL REGULATOR"/>
    <property type="match status" value="1"/>
</dbReference>
<dbReference type="InterPro" id="IPR005119">
    <property type="entry name" value="LysR_subst-bd"/>
</dbReference>
<dbReference type="FunFam" id="1.10.10.10:FF:000001">
    <property type="entry name" value="LysR family transcriptional regulator"/>
    <property type="match status" value="1"/>
</dbReference>
<dbReference type="SUPFAM" id="SSF46785">
    <property type="entry name" value="Winged helix' DNA-binding domain"/>
    <property type="match status" value="1"/>
</dbReference>
<proteinExistence type="inferred from homology"/>
<keyword evidence="3" id="KW-0238">DNA-binding</keyword>
<dbReference type="GO" id="GO:0032993">
    <property type="term" value="C:protein-DNA complex"/>
    <property type="evidence" value="ECO:0007669"/>
    <property type="project" value="TreeGrafter"/>
</dbReference>
<dbReference type="InterPro" id="IPR000847">
    <property type="entry name" value="LysR_HTH_N"/>
</dbReference>
<dbReference type="PROSITE" id="PS50931">
    <property type="entry name" value="HTH_LYSR"/>
    <property type="match status" value="1"/>
</dbReference>
<dbReference type="InterPro" id="IPR036388">
    <property type="entry name" value="WH-like_DNA-bd_sf"/>
</dbReference>
<reference evidence="6 7" key="1">
    <citation type="submission" date="2018-05" db="EMBL/GenBank/DDBJ databases">
        <title>Acuticoccus sediminis sp. nov., isolated from deep-sea sediment of Indian Ocean.</title>
        <authorList>
            <person name="Liu X."/>
            <person name="Lai Q."/>
            <person name="Du Y."/>
            <person name="Sun F."/>
            <person name="Zhang X."/>
            <person name="Wang S."/>
            <person name="Shao Z."/>
        </authorList>
    </citation>
    <scope>NUCLEOTIDE SEQUENCE [LARGE SCALE GENOMIC DNA]</scope>
    <source>
        <strain evidence="6 7">PTG4-2</strain>
    </source>
</reference>
<evidence type="ECO:0000256" key="1">
    <source>
        <dbReference type="ARBA" id="ARBA00009437"/>
    </source>
</evidence>
<comment type="similarity">
    <text evidence="1">Belongs to the LysR transcriptional regulatory family.</text>
</comment>
<dbReference type="PRINTS" id="PR00039">
    <property type="entry name" value="HTHLYSR"/>
</dbReference>
<keyword evidence="7" id="KW-1185">Reference proteome</keyword>
<organism evidence="6 7">
    <name type="scientific">Acuticoccus sediminis</name>
    <dbReference type="NCBI Taxonomy" id="2184697"/>
    <lineage>
        <taxon>Bacteria</taxon>
        <taxon>Pseudomonadati</taxon>
        <taxon>Pseudomonadota</taxon>
        <taxon>Alphaproteobacteria</taxon>
        <taxon>Hyphomicrobiales</taxon>
        <taxon>Amorphaceae</taxon>
        <taxon>Acuticoccus</taxon>
    </lineage>
</organism>
<gene>
    <name evidence="6" type="ORF">DLJ53_31330</name>
</gene>
<feature type="domain" description="HTH lysR-type" evidence="5">
    <location>
        <begin position="2"/>
        <end position="59"/>
    </location>
</feature>
<comment type="caution">
    <text evidence="6">The sequence shown here is derived from an EMBL/GenBank/DDBJ whole genome shotgun (WGS) entry which is preliminary data.</text>
</comment>
<dbReference type="PANTHER" id="PTHR30346">
    <property type="entry name" value="TRANSCRIPTIONAL DUAL REGULATOR HCAR-RELATED"/>
    <property type="match status" value="1"/>
</dbReference>
<protein>
    <recommendedName>
        <fullName evidence="5">HTH lysR-type domain-containing protein</fullName>
    </recommendedName>
</protein>
<dbReference type="Gene3D" id="3.40.190.290">
    <property type="match status" value="1"/>
</dbReference>
<evidence type="ECO:0000256" key="2">
    <source>
        <dbReference type="ARBA" id="ARBA00023015"/>
    </source>
</evidence>